<dbReference type="PANTHER" id="PTHR14187">
    <property type="entry name" value="ALPHA KINASE/ELONGATION FACTOR 2 KINASE"/>
    <property type="match status" value="1"/>
</dbReference>
<evidence type="ECO:0000313" key="1">
    <source>
        <dbReference type="EMBL" id="WAQ99103.1"/>
    </source>
</evidence>
<reference evidence="1" key="1">
    <citation type="submission" date="2022-11" db="EMBL/GenBank/DDBJ databases">
        <title>Centuries of genome instability and evolution in soft-shell clam transmissible cancer (bioRxiv).</title>
        <authorList>
            <person name="Hart S.F.M."/>
            <person name="Yonemitsu M.A."/>
            <person name="Giersch R.M."/>
            <person name="Beal B.F."/>
            <person name="Arriagada G."/>
            <person name="Davis B.W."/>
            <person name="Ostrander E.A."/>
            <person name="Goff S.P."/>
            <person name="Metzger M.J."/>
        </authorList>
    </citation>
    <scope>NUCLEOTIDE SEQUENCE</scope>
    <source>
        <strain evidence="1">MELC-2E11</strain>
        <tissue evidence="1">Siphon/mantle</tissue>
    </source>
</reference>
<keyword evidence="2" id="KW-1185">Reference proteome</keyword>
<accession>A0ABY7DSN8</accession>
<dbReference type="SUPFAM" id="SSF53067">
    <property type="entry name" value="Actin-like ATPase domain"/>
    <property type="match status" value="1"/>
</dbReference>
<dbReference type="Gene3D" id="3.90.640.10">
    <property type="entry name" value="Actin, Chain A, domain 4"/>
    <property type="match status" value="1"/>
</dbReference>
<organism evidence="1 2">
    <name type="scientific">Mya arenaria</name>
    <name type="common">Soft-shell clam</name>
    <dbReference type="NCBI Taxonomy" id="6604"/>
    <lineage>
        <taxon>Eukaryota</taxon>
        <taxon>Metazoa</taxon>
        <taxon>Spiralia</taxon>
        <taxon>Lophotrochozoa</taxon>
        <taxon>Mollusca</taxon>
        <taxon>Bivalvia</taxon>
        <taxon>Autobranchia</taxon>
        <taxon>Heteroconchia</taxon>
        <taxon>Euheterodonta</taxon>
        <taxon>Imparidentia</taxon>
        <taxon>Neoheterodontei</taxon>
        <taxon>Myida</taxon>
        <taxon>Myoidea</taxon>
        <taxon>Myidae</taxon>
        <taxon>Mya</taxon>
    </lineage>
</organism>
<dbReference type="EMBL" id="CP111014">
    <property type="protein sequence ID" value="WAQ99103.1"/>
    <property type="molecule type" value="Genomic_DNA"/>
</dbReference>
<evidence type="ECO:0000313" key="2">
    <source>
        <dbReference type="Proteomes" id="UP001164746"/>
    </source>
</evidence>
<protein>
    <submittedName>
        <fullName evidence="1">HS12A-like protein</fullName>
    </submittedName>
</protein>
<gene>
    <name evidence="1" type="ORF">MAR_023476</name>
</gene>
<dbReference type="PANTHER" id="PTHR14187:SF5">
    <property type="entry name" value="HEAT SHOCK 70 KDA PROTEIN 12A"/>
    <property type="match status" value="1"/>
</dbReference>
<dbReference type="Gene3D" id="3.30.420.40">
    <property type="match status" value="2"/>
</dbReference>
<dbReference type="InterPro" id="IPR043129">
    <property type="entry name" value="ATPase_NBD"/>
</dbReference>
<proteinExistence type="predicted"/>
<sequence>MYAVTAVNFGIRETSIGVTFRNNKRVSAVYFNGNDDVAEITAPSCALLDEKGRLDCFGFEAQQKYNELLSEGKCAGWKYFPTFPALKNHQLINDEVHIADETGELFSANKLLGEIVDNLEYQSANLPYKFRDAEAYTEFAEVESSFDKTTRVSFLESKPSNDMDTVQENIQSFMGLGADTGFQFADFTDKSEFTHKLKSELRSVYLEKSGHMSLPLLHNFRQRFSEMSDSRKQEVFGDTAQMRGNKLRIKHEMIAPLVIESLEKTVGYVKEIVSRPENRGVTDIIFFGDFAKYPIVVDILKSKLNISIHVADDVETVILKGGALFWLSPEIVTSRILRIPGNEDYASNIWTEPKAGIDGKQIGLALEPEVAAIWCRHIQIDVKNELLKPGTRFMVVDVGGGTADVSVQEITPNARLKEIHRPDGGAWGGTNVDNEFFNWIESIFGQKELHNLKKKQICEFFDMVKEFEYKKRNIRNKNVFIQIPFSLREDAIKIENQIENLGLSTQVKLIKDKIQIGADVAKGWFSATINNITLLVKTILEEPHLDNVHLVIMVGGFSECKLLQSAMNDVSPNVRVLIPEDAGIAVLKGAVVFAREPRVITSRVMQCSYGINKPVEYDAKEHDCSKAVIENGKKVVHLFEQFVKINDEVRIGEEIVKGFKPTSLNETRLDIYSSPHPNPRYISDRGCTKIGEIIVKHESGKTMDEKIFDVLFEFGKTEVFVRVILRISGEQFGTKLDCLEAEGKTKPVSGSYLNSDETKIK</sequence>
<name>A0ABY7DSN8_MYAAR</name>
<dbReference type="Proteomes" id="UP001164746">
    <property type="component" value="Chromosome 3"/>
</dbReference>